<dbReference type="SUPFAM" id="SSF57850">
    <property type="entry name" value="RING/U-box"/>
    <property type="match status" value="1"/>
</dbReference>
<dbReference type="AlphaFoldDB" id="A0A903XX06"/>
<reference evidence="1 2" key="2">
    <citation type="journal article" date="2004" name="Trends Parasitol.">
        <title>The Anopheles gambiae genome: an update.</title>
        <authorList>
            <person name="Mongin E."/>
            <person name="Louis C."/>
            <person name="Holt R.A."/>
            <person name="Birney E."/>
            <person name="Collins F.H."/>
        </authorList>
    </citation>
    <scope>NUCLEOTIDE SEQUENCE [LARGE SCALE GENOMIC DNA]</scope>
    <source>
        <strain evidence="1 2">PEST</strain>
    </source>
</reference>
<reference evidence="1" key="3">
    <citation type="submission" date="2022-10" db="UniProtKB">
        <authorList>
            <consortium name="EnsemblMetazoa"/>
        </authorList>
    </citation>
    <scope>IDENTIFICATION</scope>
    <source>
        <strain evidence="1">PEST</strain>
    </source>
</reference>
<dbReference type="EMBL" id="AAAB01008963">
    <property type="status" value="NOT_ANNOTATED_CDS"/>
    <property type="molecule type" value="Genomic_DNA"/>
</dbReference>
<proteinExistence type="predicted"/>
<accession>A0A903XX06</accession>
<protein>
    <submittedName>
        <fullName evidence="1">Anaphase-promoting complex subunit 11 RING-H2 finger domain-containing protein</fullName>
    </submittedName>
</protein>
<keyword evidence="2" id="KW-1185">Reference proteome</keyword>
<dbReference type="EnsemblMetazoa" id="AGAP029888-RA">
    <property type="protein sequence ID" value="AGAP029888-PA"/>
    <property type="gene ID" value="AGAP029888"/>
</dbReference>
<sequence>MALHVSLIDFLSVIPRLYPNDPDYFCSLCLLSTSSLCPECQHTHSTHSCPIGGLCDTHRFHIHCLFNLYVMLNMP</sequence>
<name>A0A903XX06_ANOGA</name>
<evidence type="ECO:0000313" key="1">
    <source>
        <dbReference type="EnsemblMetazoa" id="AGAP029888-PA"/>
    </source>
</evidence>
<evidence type="ECO:0000313" key="2">
    <source>
        <dbReference type="Proteomes" id="UP000007062"/>
    </source>
</evidence>
<reference evidence="1 2" key="1">
    <citation type="journal article" date="2002" name="Science">
        <title>The genome sequence of the malaria mosquito Anopheles gambiae.</title>
        <authorList>
            <person name="Holt R.A."/>
            <person name="Subramanian G.M."/>
            <person name="Halpern A."/>
            <person name="Sutton G.G."/>
            <person name="Charlab R."/>
            <person name="Nusskern D.R."/>
            <person name="Wincker P."/>
            <person name="Clark A.G."/>
            <person name="Ribeiro J.M."/>
            <person name="Wides R."/>
            <person name="Salzberg S.L."/>
            <person name="Loftus B."/>
            <person name="Yandell M."/>
            <person name="Majoros W.H."/>
            <person name="Rusch D.B."/>
            <person name="Lai Z."/>
            <person name="Kraft C.L."/>
            <person name="Abril J.F."/>
            <person name="Anthouard V."/>
            <person name="Arensburger P."/>
            <person name="Atkinson P.W."/>
            <person name="Baden H."/>
            <person name="de Berardinis V."/>
            <person name="Baldwin D."/>
            <person name="Benes V."/>
            <person name="Biedler J."/>
            <person name="Blass C."/>
            <person name="Bolanos R."/>
            <person name="Boscus D."/>
            <person name="Barnstead M."/>
            <person name="Cai S."/>
            <person name="Center A."/>
            <person name="Chaturverdi K."/>
            <person name="Christophides G.K."/>
            <person name="Chrystal M.A."/>
            <person name="Clamp M."/>
            <person name="Cravchik A."/>
            <person name="Curwen V."/>
            <person name="Dana A."/>
            <person name="Delcher A."/>
            <person name="Dew I."/>
            <person name="Evans C.A."/>
            <person name="Flanigan M."/>
            <person name="Grundschober-Freimoser A."/>
            <person name="Friedli L."/>
            <person name="Gu Z."/>
            <person name="Guan P."/>
            <person name="Guigo R."/>
            <person name="Hillenmeyer M.E."/>
            <person name="Hladun S.L."/>
            <person name="Hogan J.R."/>
            <person name="Hong Y.S."/>
            <person name="Hoover J."/>
            <person name="Jaillon O."/>
            <person name="Ke Z."/>
            <person name="Kodira C."/>
            <person name="Kokoza E."/>
            <person name="Koutsos A."/>
            <person name="Letunic I."/>
            <person name="Levitsky A."/>
            <person name="Liang Y."/>
            <person name="Lin J.J."/>
            <person name="Lobo N.F."/>
            <person name="Lopez J.R."/>
            <person name="Malek J.A."/>
            <person name="McIntosh T.C."/>
            <person name="Meister S."/>
            <person name="Miller J."/>
            <person name="Mobarry C."/>
            <person name="Mongin E."/>
            <person name="Murphy S.D."/>
            <person name="O'Brochta D.A."/>
            <person name="Pfannkoch C."/>
            <person name="Qi R."/>
            <person name="Regier M.A."/>
            <person name="Remington K."/>
            <person name="Shao H."/>
            <person name="Sharakhova M.V."/>
            <person name="Sitter C.D."/>
            <person name="Shetty J."/>
            <person name="Smith T.J."/>
            <person name="Strong R."/>
            <person name="Sun J."/>
            <person name="Thomasova D."/>
            <person name="Ton L.Q."/>
            <person name="Topalis P."/>
            <person name="Tu Z."/>
            <person name="Unger M.F."/>
            <person name="Walenz B."/>
            <person name="Wang A."/>
            <person name="Wang J."/>
            <person name="Wang M."/>
            <person name="Wang X."/>
            <person name="Woodford K.J."/>
            <person name="Wortman J.R."/>
            <person name="Wu M."/>
            <person name="Yao A."/>
            <person name="Zdobnov E.M."/>
            <person name="Zhang H."/>
            <person name="Zhao Q."/>
            <person name="Zhao S."/>
            <person name="Zhu S.C."/>
            <person name="Zhimulev I."/>
            <person name="Coluzzi M."/>
            <person name="della Torre A."/>
            <person name="Roth C.W."/>
            <person name="Louis C."/>
            <person name="Kalush F."/>
            <person name="Mural R.J."/>
            <person name="Myers E.W."/>
            <person name="Adams M.D."/>
            <person name="Smith H.O."/>
            <person name="Broder S."/>
            <person name="Gardner M.J."/>
            <person name="Fraser C.M."/>
            <person name="Birney E."/>
            <person name="Bork P."/>
            <person name="Brey P.T."/>
            <person name="Venter J.C."/>
            <person name="Weissenbach J."/>
            <person name="Kafatos F.C."/>
            <person name="Collins F.H."/>
            <person name="Hoffman S.L."/>
        </authorList>
    </citation>
    <scope>NUCLEOTIDE SEQUENCE [LARGE SCALE GENOMIC DNA]</scope>
    <source>
        <strain evidence="1 2">PEST</strain>
    </source>
</reference>
<organism evidence="1 2">
    <name type="scientific">Anopheles gambiae</name>
    <name type="common">African malaria mosquito</name>
    <dbReference type="NCBI Taxonomy" id="7165"/>
    <lineage>
        <taxon>Eukaryota</taxon>
        <taxon>Metazoa</taxon>
        <taxon>Ecdysozoa</taxon>
        <taxon>Arthropoda</taxon>
        <taxon>Hexapoda</taxon>
        <taxon>Insecta</taxon>
        <taxon>Pterygota</taxon>
        <taxon>Neoptera</taxon>
        <taxon>Endopterygota</taxon>
        <taxon>Diptera</taxon>
        <taxon>Nematocera</taxon>
        <taxon>Culicoidea</taxon>
        <taxon>Culicidae</taxon>
        <taxon>Anophelinae</taxon>
        <taxon>Anopheles</taxon>
    </lineage>
</organism>
<dbReference type="Proteomes" id="UP000007062">
    <property type="component" value="Chromosome X"/>
</dbReference>